<dbReference type="InterPro" id="IPR031571">
    <property type="entry name" value="RcpC_dom"/>
</dbReference>
<sequence>MIARRLLLALSLAIVISGLFTYWLSKRFSHSKAAPVAQLNYVSTVHEMKVGDNLKAADLTMIAWPSTTPLQGAFLKQEDVVGRTLLYPIAAHQPVLEHQLSGAGGGNGLSTRIPDGMRALSLKSDQVVGVAGFLFPGTHVDVLVTYHANGSNDPVTATVLQDAPILAAGQKMQPDPDGKANTVDVVTLLVSPQDAEKAVLASTQGTVHFVLRNGEDHEQVNDQPMQISSLGKVAAVKAPERVVAKKVVVAAAAPKPYSIEVLRGDKQTVETF</sequence>
<evidence type="ECO:0000313" key="2">
    <source>
        <dbReference type="EMBL" id="SFS18306.1"/>
    </source>
</evidence>
<accession>A0A1I6MRJ7</accession>
<name>A0A1I6MRJ7_9BACT</name>
<evidence type="ECO:0000259" key="1">
    <source>
        <dbReference type="SMART" id="SM00858"/>
    </source>
</evidence>
<gene>
    <name evidence="2" type="ORF">SAMN05421771_3419</name>
</gene>
<dbReference type="InterPro" id="IPR017592">
    <property type="entry name" value="Pilus_assmbl_Flp-typ_CpaB"/>
</dbReference>
<dbReference type="CDD" id="cd11614">
    <property type="entry name" value="SAF_CpaB_FlgA_like"/>
    <property type="match status" value="1"/>
</dbReference>
<reference evidence="2 3" key="1">
    <citation type="submission" date="2016-10" db="EMBL/GenBank/DDBJ databases">
        <authorList>
            <person name="de Groot N.N."/>
        </authorList>
    </citation>
    <scope>NUCLEOTIDE SEQUENCE [LARGE SCALE GENOMIC DNA]</scope>
    <source>
        <strain evidence="2 3">DSM 21001</strain>
    </source>
</reference>
<dbReference type="Proteomes" id="UP000199024">
    <property type="component" value="Unassembled WGS sequence"/>
</dbReference>
<protein>
    <submittedName>
        <fullName evidence="2">Pilus assembly protein CpaB</fullName>
    </submittedName>
</protein>
<dbReference type="InterPro" id="IPR013974">
    <property type="entry name" value="SAF"/>
</dbReference>
<proteinExistence type="predicted"/>
<feature type="domain" description="SAF" evidence="1">
    <location>
        <begin position="39"/>
        <end position="101"/>
    </location>
</feature>
<dbReference type="RefSeq" id="WP_175529085.1">
    <property type="nucleotide sequence ID" value="NZ_FOZL01000001.1"/>
</dbReference>
<dbReference type="STRING" id="474950.SAMN05421771_3419"/>
<dbReference type="SMART" id="SM00858">
    <property type="entry name" value="SAF"/>
    <property type="match status" value="1"/>
</dbReference>
<evidence type="ECO:0000313" key="3">
    <source>
        <dbReference type="Proteomes" id="UP000199024"/>
    </source>
</evidence>
<organism evidence="2 3">
    <name type="scientific">Granulicella pectinivorans</name>
    <dbReference type="NCBI Taxonomy" id="474950"/>
    <lineage>
        <taxon>Bacteria</taxon>
        <taxon>Pseudomonadati</taxon>
        <taxon>Acidobacteriota</taxon>
        <taxon>Terriglobia</taxon>
        <taxon>Terriglobales</taxon>
        <taxon>Acidobacteriaceae</taxon>
        <taxon>Granulicella</taxon>
    </lineage>
</organism>
<dbReference type="Pfam" id="PF08666">
    <property type="entry name" value="SAF"/>
    <property type="match status" value="1"/>
</dbReference>
<dbReference type="EMBL" id="FOZL01000001">
    <property type="protein sequence ID" value="SFS18306.1"/>
    <property type="molecule type" value="Genomic_DNA"/>
</dbReference>
<dbReference type="AlphaFoldDB" id="A0A1I6MRJ7"/>
<dbReference type="Pfam" id="PF16976">
    <property type="entry name" value="RcpC"/>
    <property type="match status" value="1"/>
</dbReference>
<dbReference type="NCBIfam" id="TIGR03177">
    <property type="entry name" value="pilus_cpaB"/>
    <property type="match status" value="1"/>
</dbReference>
<keyword evidence="3" id="KW-1185">Reference proteome</keyword>